<dbReference type="FunFam" id="3.10.28.10:FF:000007">
    <property type="entry name" value="Intron-encoded DNA endonuclease aI3"/>
    <property type="match status" value="1"/>
</dbReference>
<dbReference type="PANTHER" id="PTHR36181">
    <property type="entry name" value="INTRON-ENCODED ENDONUCLEASE AI3-RELATED"/>
    <property type="match status" value="1"/>
</dbReference>
<dbReference type="GeneID" id="11341826"/>
<keyword evidence="4" id="KW-0378">Hydrolase</keyword>
<feature type="transmembrane region" description="Helical" evidence="6">
    <location>
        <begin position="21"/>
        <end position="41"/>
    </location>
</feature>
<feature type="transmembrane region" description="Helical" evidence="6">
    <location>
        <begin position="61"/>
        <end position="84"/>
    </location>
</feature>
<dbReference type="Gene3D" id="1.20.210.10">
    <property type="entry name" value="Cytochrome c oxidase-like, subunit I domain"/>
    <property type="match status" value="1"/>
</dbReference>
<dbReference type="RefSeq" id="YP_004927950.1">
    <property type="nucleotide sequence ID" value="NC_016130.1"/>
</dbReference>
<evidence type="ECO:0000256" key="1">
    <source>
        <dbReference type="ARBA" id="ARBA00009332"/>
    </source>
</evidence>
<dbReference type="GO" id="GO:0016020">
    <property type="term" value="C:membrane"/>
    <property type="evidence" value="ECO:0007669"/>
    <property type="project" value="InterPro"/>
</dbReference>
<dbReference type="InterPro" id="IPR051289">
    <property type="entry name" value="LAGLIDADG_Endonuclease"/>
</dbReference>
<comment type="similarity">
    <text evidence="1">In the C-terminal section; belongs to the LAGLIDADG endonuclease family.</text>
</comment>
<dbReference type="GO" id="GO:0004129">
    <property type="term" value="F:cytochrome-c oxidase activity"/>
    <property type="evidence" value="ECO:0007669"/>
    <property type="project" value="InterPro"/>
</dbReference>
<dbReference type="AlphaFoldDB" id="G4U4X6"/>
<proteinExistence type="inferred from homology"/>
<dbReference type="SUPFAM" id="SSF81442">
    <property type="entry name" value="Cytochrome c oxidase subunit I-like"/>
    <property type="match status" value="1"/>
</dbReference>
<dbReference type="GO" id="GO:0005739">
    <property type="term" value="C:mitochondrion"/>
    <property type="evidence" value="ECO:0007669"/>
    <property type="project" value="UniProtKB-ARBA"/>
</dbReference>
<evidence type="ECO:0000313" key="8">
    <source>
        <dbReference type="EMBL" id="CCC29028.1"/>
    </source>
</evidence>
<evidence type="ECO:0000256" key="4">
    <source>
        <dbReference type="ARBA" id="ARBA00022801"/>
    </source>
</evidence>
<dbReference type="InterPro" id="IPR036927">
    <property type="entry name" value="Cyt_c_oxase-like_su1_sf"/>
</dbReference>
<keyword evidence="3 8" id="KW-0255">Endonuclease</keyword>
<keyword evidence="5" id="KW-0404">Intron homing</keyword>
<dbReference type="InterPro" id="IPR023616">
    <property type="entry name" value="Cyt_c_oxase-like_su1_dom"/>
</dbReference>
<dbReference type="Pfam" id="PF00115">
    <property type="entry name" value="COX1"/>
    <property type="match status" value="1"/>
</dbReference>
<sequence>MSLKLNIQRWLFSTNAKDIAVLYFIFALFSAMIGTGLSAMIRLELANTGSPFTNHNTQAFNVVITAHAILMIFFFVMPALVGGFGKDKFNSVEMLTETNTMDSNMNNIMDSNKINYNNLGPYLTGLIEGDGTISVSKKELGEYKYNPSINVVFHKKDKPLCKYLMNLTKCGKMTKEKGNHFMWQMNKLSEIYMMLSLTNGYYRTPKYEAYLRAMEYNNDYYNKNINHTHPNTINIINNIDITKALPLDKSNIESNSWLAGFTDADGNFSLAMDSARSRIKPAYRLEMRQNYSNYVEPQNKETYDFNFFEVMSKMGAYLEVNLYTRSRNLNLGKEMKTYHTFMMMTNSIMKNTNVMSYFDKFPLTSSKFLDYSDWKYMNQYIKTNGQGKYTWELGTKLKKDYNSTRTTFTWKHLVNSYLEN</sequence>
<accession>G4U4X6</accession>
<dbReference type="InterPro" id="IPR000883">
    <property type="entry name" value="Cyt_C_Oxase_1"/>
</dbReference>
<dbReference type="Gene3D" id="3.10.28.10">
    <property type="entry name" value="Homing endonucleases"/>
    <property type="match status" value="2"/>
</dbReference>
<feature type="domain" description="Cytochrome oxidase subunit I profile" evidence="7">
    <location>
        <begin position="4"/>
        <end position="85"/>
    </location>
</feature>
<evidence type="ECO:0000259" key="7">
    <source>
        <dbReference type="PROSITE" id="PS50855"/>
    </source>
</evidence>
<dbReference type="InterPro" id="IPR004860">
    <property type="entry name" value="LAGLIDADG_dom"/>
</dbReference>
<name>G4U4X6_9ASCO</name>
<dbReference type="PROSITE" id="PS50855">
    <property type="entry name" value="COX1"/>
    <property type="match status" value="1"/>
</dbReference>
<organism evidence="8">
    <name type="scientific">Yarrowia deformans</name>
    <dbReference type="NCBI Taxonomy" id="1608523"/>
    <lineage>
        <taxon>Eukaryota</taxon>
        <taxon>Fungi</taxon>
        <taxon>Dikarya</taxon>
        <taxon>Ascomycota</taxon>
        <taxon>Saccharomycotina</taxon>
        <taxon>Dipodascomycetes</taxon>
        <taxon>Dipodascales</taxon>
        <taxon>Dipodascales incertae sedis</taxon>
        <taxon>Yarrowia</taxon>
    </lineage>
</organism>
<keyword evidence="8" id="KW-0496">Mitochondrion</keyword>
<keyword evidence="2" id="KW-0540">Nuclease</keyword>
<dbReference type="EMBL" id="FR877635">
    <property type="protein sequence ID" value="CCC29028.1"/>
    <property type="molecule type" value="Genomic_DNA"/>
</dbReference>
<dbReference type="GO" id="GO:0016787">
    <property type="term" value="F:hydrolase activity"/>
    <property type="evidence" value="ECO:0007669"/>
    <property type="project" value="UniProtKB-KW"/>
</dbReference>
<keyword evidence="6" id="KW-1133">Transmembrane helix</keyword>
<evidence type="ECO:0000256" key="6">
    <source>
        <dbReference type="SAM" id="Phobius"/>
    </source>
</evidence>
<reference evidence="8" key="1">
    <citation type="journal article" date="2012" name="FEMS Yeast Res.">
        <title>Mitochondrial genomes of yeasts of the Yarrowia clade.</title>
        <authorList>
            <person name="Gaillardin C."/>
            <person name="Neuveglise C."/>
            <person name="Kerscher S."/>
            <person name="Nicaud J.M."/>
        </authorList>
    </citation>
    <scope>NUCLEOTIDE SEQUENCE</scope>
    <source>
        <strain evidence="8">CBS 2071</strain>
    </source>
</reference>
<protein>
    <submittedName>
        <fullName evidence="8">LAGLIDADG type class1 intron encoded endonuclease, COX1-ai2 protein</fullName>
    </submittedName>
</protein>
<dbReference type="GO" id="GO:0006314">
    <property type="term" value="P:intron homing"/>
    <property type="evidence" value="ECO:0007669"/>
    <property type="project" value="UniProtKB-KW"/>
</dbReference>
<gene>
    <name evidence="8" type="primary">cox1-ai2</name>
</gene>
<evidence type="ECO:0000256" key="3">
    <source>
        <dbReference type="ARBA" id="ARBA00022759"/>
    </source>
</evidence>
<dbReference type="GO" id="GO:0020037">
    <property type="term" value="F:heme binding"/>
    <property type="evidence" value="ECO:0007669"/>
    <property type="project" value="InterPro"/>
</dbReference>
<dbReference type="GO" id="GO:0009060">
    <property type="term" value="P:aerobic respiration"/>
    <property type="evidence" value="ECO:0007669"/>
    <property type="project" value="InterPro"/>
</dbReference>
<dbReference type="InterPro" id="IPR027434">
    <property type="entry name" value="Homing_endonucl"/>
</dbReference>
<dbReference type="Pfam" id="PF00961">
    <property type="entry name" value="LAGLIDADG_1"/>
    <property type="match status" value="2"/>
</dbReference>
<dbReference type="SUPFAM" id="SSF55608">
    <property type="entry name" value="Homing endonucleases"/>
    <property type="match status" value="2"/>
</dbReference>
<evidence type="ECO:0000256" key="2">
    <source>
        <dbReference type="ARBA" id="ARBA00022722"/>
    </source>
</evidence>
<dbReference type="GO" id="GO:0004519">
    <property type="term" value="F:endonuclease activity"/>
    <property type="evidence" value="ECO:0007669"/>
    <property type="project" value="UniProtKB-KW"/>
</dbReference>
<geneLocation type="mitochondrion" evidence="8"/>
<keyword evidence="6" id="KW-0472">Membrane</keyword>
<dbReference type="PRINTS" id="PR01165">
    <property type="entry name" value="CYCOXIDASEI"/>
</dbReference>
<dbReference type="PANTHER" id="PTHR36181:SF6">
    <property type="entry name" value="INTRON-ENCODED LAGLIDADG ENDONUCLEASE FAMILY PROTEIN"/>
    <property type="match status" value="1"/>
</dbReference>
<keyword evidence="6" id="KW-0812">Transmembrane</keyword>
<evidence type="ECO:0000256" key="5">
    <source>
        <dbReference type="ARBA" id="ARBA00022886"/>
    </source>
</evidence>